<accession>A0A4Q7P5G0</accession>
<keyword evidence="1" id="KW-0472">Membrane</keyword>
<feature type="transmembrane region" description="Helical" evidence="1">
    <location>
        <begin position="20"/>
        <end position="42"/>
    </location>
</feature>
<keyword evidence="3" id="KW-1185">Reference proteome</keyword>
<proteinExistence type="predicted"/>
<gene>
    <name evidence="2" type="ORF">BC751_0697</name>
</gene>
<keyword evidence="1" id="KW-0812">Transmembrane</keyword>
<protein>
    <submittedName>
        <fullName evidence="2">Uncharacterized protein</fullName>
    </submittedName>
</protein>
<sequence length="66" mass="7468">MDLKKNVKFKIGSEDWEMPLGILILLILITLILMIGGAYLGFKFGERMAGNSQPEAIREILFQQLT</sequence>
<keyword evidence="1" id="KW-1133">Transmembrane helix</keyword>
<dbReference type="Proteomes" id="UP000292209">
    <property type="component" value="Unassembled WGS sequence"/>
</dbReference>
<organism evidence="2 3">
    <name type="scientific">Cecembia calidifontis</name>
    <dbReference type="NCBI Taxonomy" id="1187080"/>
    <lineage>
        <taxon>Bacteria</taxon>
        <taxon>Pseudomonadati</taxon>
        <taxon>Bacteroidota</taxon>
        <taxon>Cytophagia</taxon>
        <taxon>Cytophagales</taxon>
        <taxon>Cyclobacteriaceae</taxon>
        <taxon>Cecembia</taxon>
    </lineage>
</organism>
<evidence type="ECO:0000256" key="1">
    <source>
        <dbReference type="SAM" id="Phobius"/>
    </source>
</evidence>
<dbReference type="RefSeq" id="WP_130274325.1">
    <property type="nucleotide sequence ID" value="NZ_SGXG01000001.1"/>
</dbReference>
<reference evidence="2 3" key="1">
    <citation type="submission" date="2019-02" db="EMBL/GenBank/DDBJ databases">
        <title>Genomic Encyclopedia of Archaeal and Bacterial Type Strains, Phase II (KMG-II): from individual species to whole genera.</title>
        <authorList>
            <person name="Goeker M."/>
        </authorList>
    </citation>
    <scope>NUCLEOTIDE SEQUENCE [LARGE SCALE GENOMIC DNA]</scope>
    <source>
        <strain evidence="2 3">DSM 21411</strain>
    </source>
</reference>
<evidence type="ECO:0000313" key="2">
    <source>
        <dbReference type="EMBL" id="RZS95181.1"/>
    </source>
</evidence>
<evidence type="ECO:0000313" key="3">
    <source>
        <dbReference type="Proteomes" id="UP000292209"/>
    </source>
</evidence>
<name>A0A4Q7P5G0_9BACT</name>
<dbReference type="EMBL" id="SGXG01000001">
    <property type="protein sequence ID" value="RZS95181.1"/>
    <property type="molecule type" value="Genomic_DNA"/>
</dbReference>
<dbReference type="AlphaFoldDB" id="A0A4Q7P5G0"/>
<comment type="caution">
    <text evidence="2">The sequence shown here is derived from an EMBL/GenBank/DDBJ whole genome shotgun (WGS) entry which is preliminary data.</text>
</comment>